<organism evidence="2 3">
    <name type="scientific">Aeromicrobium chenweiae</name>
    <dbReference type="NCBI Taxonomy" id="2079793"/>
    <lineage>
        <taxon>Bacteria</taxon>
        <taxon>Bacillati</taxon>
        <taxon>Actinomycetota</taxon>
        <taxon>Actinomycetes</taxon>
        <taxon>Propionibacteriales</taxon>
        <taxon>Nocardioidaceae</taxon>
        <taxon>Aeromicrobium</taxon>
    </lineage>
</organism>
<feature type="compositionally biased region" description="Basic and acidic residues" evidence="1">
    <location>
        <begin position="242"/>
        <end position="288"/>
    </location>
</feature>
<dbReference type="OrthoDB" id="3541690at2"/>
<dbReference type="KEGG" id="aez:C3E78_15165"/>
<dbReference type="Proteomes" id="UP000244384">
    <property type="component" value="Chromosome"/>
</dbReference>
<evidence type="ECO:0000313" key="3">
    <source>
        <dbReference type="Proteomes" id="UP000244384"/>
    </source>
</evidence>
<accession>A0A5F2F5L8</accession>
<feature type="region of interest" description="Disordered" evidence="1">
    <location>
        <begin position="228"/>
        <end position="300"/>
    </location>
</feature>
<keyword evidence="3" id="KW-1185">Reference proteome</keyword>
<name>A0A2S0WQC9_9ACTN</name>
<protein>
    <submittedName>
        <fullName evidence="2">Uncharacterized protein</fullName>
    </submittedName>
</protein>
<dbReference type="AlphaFoldDB" id="A0A2S0WQC9"/>
<gene>
    <name evidence="2" type="ORF">C3E78_15165</name>
</gene>
<dbReference type="RefSeq" id="WP_108579809.1">
    <property type="nucleotide sequence ID" value="NZ_CP026952.1"/>
</dbReference>
<reference evidence="3" key="1">
    <citation type="submission" date="2018-01" db="EMBL/GenBank/DDBJ databases">
        <authorList>
            <person name="Li J."/>
        </authorList>
    </citation>
    <scope>NUCLEOTIDE SEQUENCE [LARGE SCALE GENOMIC DNA]</scope>
    <source>
        <strain evidence="3">592</strain>
    </source>
</reference>
<evidence type="ECO:0000256" key="1">
    <source>
        <dbReference type="SAM" id="MobiDB-lite"/>
    </source>
</evidence>
<sequence>MGASEVARQLYGLPRADFISARNAQVRELKGTDPELARQVAGFTKPSAAADLVNRLVRARTDLVDEVGDLGVRLRSAQRRSEAAELRGLDQERRALVNRAVDAAREVAEGSATDATLRDVEQTVWAAVVDAGAHAAFRAGVLVRPMAPGGFGDVDVSASSAVPVEVDTSAEDVAPVRSRSPRSATKKEAPARTGPTAAQQEARRKARRDVDAATEDLAGAEQAAAEAARLAEESEQLSTDLQQERDELRERLTVLEREARDTARQAKERQAAARTAERERRTAADRLDRARRRMAQAEES</sequence>
<evidence type="ECO:0000313" key="2">
    <source>
        <dbReference type="EMBL" id="AWB93444.1"/>
    </source>
</evidence>
<feature type="region of interest" description="Disordered" evidence="1">
    <location>
        <begin position="166"/>
        <end position="212"/>
    </location>
</feature>
<proteinExistence type="predicted"/>
<dbReference type="EMBL" id="CP026952">
    <property type="protein sequence ID" value="AWB93444.1"/>
    <property type="molecule type" value="Genomic_DNA"/>
</dbReference>
<accession>A0A2S0WQC9</accession>